<name>B6SW39_MAIZE</name>
<accession>B6SW39</accession>
<dbReference type="PANTHER" id="PTHR31865:SF2">
    <property type="entry name" value="OSJNBA0004B13.24 PROTEIN"/>
    <property type="match status" value="1"/>
</dbReference>
<dbReference type="AlphaFoldDB" id="B6SW39"/>
<feature type="compositionally biased region" description="Low complexity" evidence="1">
    <location>
        <begin position="237"/>
        <end position="248"/>
    </location>
</feature>
<evidence type="ECO:0000256" key="1">
    <source>
        <dbReference type="SAM" id="MobiDB-lite"/>
    </source>
</evidence>
<evidence type="ECO:0000313" key="2">
    <source>
        <dbReference type="EMBL" id="ACG29072.1"/>
    </source>
</evidence>
<organism evidence="2">
    <name type="scientific">Zea mays</name>
    <name type="common">Maize</name>
    <dbReference type="NCBI Taxonomy" id="4577"/>
    <lineage>
        <taxon>Eukaryota</taxon>
        <taxon>Viridiplantae</taxon>
        <taxon>Streptophyta</taxon>
        <taxon>Embryophyta</taxon>
        <taxon>Tracheophyta</taxon>
        <taxon>Spermatophyta</taxon>
        <taxon>Magnoliopsida</taxon>
        <taxon>Liliopsida</taxon>
        <taxon>Poales</taxon>
        <taxon>Poaceae</taxon>
        <taxon>PACMAD clade</taxon>
        <taxon>Panicoideae</taxon>
        <taxon>Andropogonodae</taxon>
        <taxon>Andropogoneae</taxon>
        <taxon>Tripsacinae</taxon>
        <taxon>Zea</taxon>
    </lineage>
</organism>
<sequence>MASPSAEAAPLPTLRDVIAHDDDDDDHNHFTAEEEDEEWDDMSKRMSRLSMEGSEAGDADDEDDGGEDEEEEEDDDEFDDVRSDVNAAAATYRAWPPRDEPQQAPSAASLPGTPDRGAQAPWWPGPSAKEYASETEARWPPGADGRGGRRQRQRMAAREVWLERAWRTRKQRRQLQEEVPVPVVVLGGGDSPATASRGVAMDMEEVRACRDLGLDLPCDWTVEIPSCALSVSGVDTASSGGNSPASGSWRISSPGNRRLNRDTPAQSLTLITLPTSFFFFFFFLSTSAPTDRLVRTHASCVGPAEPMRSLLARRGIASDGRLPFLSVFALPWQAVHWNEPSLKSTRARCHGHAAKARTVHGNVIHQRLWVWRICYLCGMELDSWRSTKAAPTLLPLPRGPRLRAICCTVLTLLPVTGDDPKDVKARLKVWAQAVALASASRLGS</sequence>
<feature type="compositionally biased region" description="Acidic residues" evidence="1">
    <location>
        <begin position="55"/>
        <end position="79"/>
    </location>
</feature>
<protein>
    <submittedName>
        <fullName evidence="2">Uncharacterized protein</fullName>
    </submittedName>
</protein>
<dbReference type="EMBL" id="EU956954">
    <property type="protein sequence ID" value="ACG29072.1"/>
    <property type="molecule type" value="mRNA"/>
</dbReference>
<dbReference type="PANTHER" id="PTHR31865">
    <property type="entry name" value="OSJNBA0071G03.3 PROTEIN"/>
    <property type="match status" value="1"/>
</dbReference>
<feature type="region of interest" description="Disordered" evidence="1">
    <location>
        <begin position="235"/>
        <end position="258"/>
    </location>
</feature>
<reference evidence="2" key="1">
    <citation type="journal article" date="2009" name="Plant Mol. Biol.">
        <title>Insights into corn genes derived from large-scale cDNA sequencing.</title>
        <authorList>
            <person name="Alexandrov N.N."/>
            <person name="Brover V.V."/>
            <person name="Freidin S."/>
            <person name="Troukhan M.E."/>
            <person name="Tatarinova T.V."/>
            <person name="Zhang H."/>
            <person name="Swaller T.J."/>
            <person name="Lu Y.P."/>
            <person name="Bouck J."/>
            <person name="Flavell R.B."/>
            <person name="Feldmann K.A."/>
        </authorList>
    </citation>
    <scope>NUCLEOTIDE SEQUENCE</scope>
</reference>
<feature type="region of interest" description="Disordered" evidence="1">
    <location>
        <begin position="1"/>
        <end position="153"/>
    </location>
</feature>
<dbReference type="ExpressionAtlas" id="B6SW39">
    <property type="expression patterns" value="baseline and differential"/>
</dbReference>
<proteinExistence type="evidence at transcript level"/>